<accession>A0A653B0L2</accession>
<evidence type="ECO:0000313" key="2">
    <source>
        <dbReference type="EMBL" id="VDN62122.1"/>
    </source>
</evidence>
<name>A0A653B0L2_ECTOL</name>
<sequence length="210" mass="22768">MTAKKSSTQVVLDALRDLHQQEQIVTRETLHELTGLKLSIIDDRLKALIEEMLIVRVGRGVFVPAEQHPPARPMSKTLLPDGTVNLEIGDTVLILTPAEDRMLARIQAGVMMQAATIEVGHQAALLNGEIQGRLNRVERTIGKAPGGALHGVTLDGVVTPGGVTPVTLGVTHEQVHGMSVATQEKQRSPGAKRTERWRKRKLEAAQKGVT</sequence>
<dbReference type="AlphaFoldDB" id="A0A653B0L2"/>
<protein>
    <submittedName>
        <fullName evidence="2">Uncharacterized protein</fullName>
    </submittedName>
</protein>
<proteinExistence type="predicted"/>
<organism evidence="2">
    <name type="scientific">Ectopseudomonas oleovorans</name>
    <name type="common">Pseudomonas oleovorans</name>
    <dbReference type="NCBI Taxonomy" id="301"/>
    <lineage>
        <taxon>Bacteria</taxon>
        <taxon>Pseudomonadati</taxon>
        <taxon>Pseudomonadota</taxon>
        <taxon>Gammaproteobacteria</taxon>
        <taxon>Pseudomonadales</taxon>
        <taxon>Pseudomonadaceae</taxon>
        <taxon>Ectopseudomonas</taxon>
    </lineage>
</organism>
<reference evidence="2" key="1">
    <citation type="submission" date="2018-11" db="EMBL/GenBank/DDBJ databases">
        <authorList>
            <consortium name="Genoscope - CEA"/>
            <person name="William W."/>
        </authorList>
    </citation>
    <scope>NUCLEOTIDE SEQUENCE [LARGE SCALE GENOMIC DNA]</scope>
    <source>
        <strain evidence="2">T9AD</strain>
    </source>
</reference>
<dbReference type="EMBL" id="LR130779">
    <property type="protein sequence ID" value="VDN62122.1"/>
    <property type="molecule type" value="Genomic_DNA"/>
</dbReference>
<evidence type="ECO:0000256" key="1">
    <source>
        <dbReference type="SAM" id="MobiDB-lite"/>
    </source>
</evidence>
<feature type="region of interest" description="Disordered" evidence="1">
    <location>
        <begin position="177"/>
        <end position="210"/>
    </location>
</feature>
<gene>
    <name evidence="2" type="ORF">POT9AD_1131</name>
</gene>